<gene>
    <name evidence="2" type="ORF">GLIP_1510</name>
</gene>
<dbReference type="Proteomes" id="UP000006334">
    <property type="component" value="Unassembled WGS sequence"/>
</dbReference>
<reference evidence="2 3" key="1">
    <citation type="journal article" date="2017" name="Antonie Van Leeuwenhoek">
        <title>Rhizobium rhizosphaerae sp. nov., a novel species isolated from rice rhizosphere.</title>
        <authorList>
            <person name="Zhao J.J."/>
            <person name="Zhang J."/>
            <person name="Zhang R.J."/>
            <person name="Zhang C.W."/>
            <person name="Yin H.Q."/>
            <person name="Zhang X.X."/>
        </authorList>
    </citation>
    <scope>NUCLEOTIDE SEQUENCE [LARGE SCALE GENOMIC DNA]</scope>
    <source>
        <strain evidence="2 3">E3</strain>
    </source>
</reference>
<evidence type="ECO:0000313" key="3">
    <source>
        <dbReference type="Proteomes" id="UP000006334"/>
    </source>
</evidence>
<organism evidence="2 3">
    <name type="scientific">Aliiglaciecola lipolytica E3</name>
    <dbReference type="NCBI Taxonomy" id="1127673"/>
    <lineage>
        <taxon>Bacteria</taxon>
        <taxon>Pseudomonadati</taxon>
        <taxon>Pseudomonadota</taxon>
        <taxon>Gammaproteobacteria</taxon>
        <taxon>Alteromonadales</taxon>
        <taxon>Alteromonadaceae</taxon>
        <taxon>Aliiglaciecola</taxon>
    </lineage>
</organism>
<protein>
    <recommendedName>
        <fullName evidence="1">Helix-turn-helix domain-containing protein</fullName>
    </recommendedName>
</protein>
<dbReference type="EMBL" id="BAEN01000035">
    <property type="protein sequence ID" value="GAC14144.1"/>
    <property type="molecule type" value="Genomic_DNA"/>
</dbReference>
<keyword evidence="3" id="KW-1185">Reference proteome</keyword>
<proteinExistence type="predicted"/>
<dbReference type="InterPro" id="IPR041657">
    <property type="entry name" value="HTH_17"/>
</dbReference>
<dbReference type="eggNOG" id="ENOG5033EIM">
    <property type="taxonomic scope" value="Bacteria"/>
</dbReference>
<comment type="caution">
    <text evidence="2">The sequence shown here is derived from an EMBL/GenBank/DDBJ whole genome shotgun (WGS) entry which is preliminary data.</text>
</comment>
<dbReference type="OrthoDB" id="8537306at2"/>
<feature type="domain" description="Helix-turn-helix" evidence="1">
    <location>
        <begin position="3"/>
        <end position="57"/>
    </location>
</feature>
<dbReference type="STRING" id="1127673.GLIP_1510"/>
<dbReference type="AlphaFoldDB" id="K6X0D9"/>
<dbReference type="Pfam" id="PF12728">
    <property type="entry name" value="HTH_17"/>
    <property type="match status" value="1"/>
</dbReference>
<name>K6X0D9_9ALTE</name>
<sequence>MSYLTTIELAAQLKISEVTLRQSRVTGKLLGAKAPRYLKLGRQVRYLSSDIEQWINETNQEEAA</sequence>
<evidence type="ECO:0000313" key="2">
    <source>
        <dbReference type="EMBL" id="GAC14144.1"/>
    </source>
</evidence>
<accession>K6X0D9</accession>
<evidence type="ECO:0000259" key="1">
    <source>
        <dbReference type="Pfam" id="PF12728"/>
    </source>
</evidence>
<dbReference type="RefSeq" id="WP_008843960.1">
    <property type="nucleotide sequence ID" value="NZ_BAEN01000035.1"/>
</dbReference>